<dbReference type="SMART" id="SM00257">
    <property type="entry name" value="LysM"/>
    <property type="match status" value="4"/>
</dbReference>
<dbReference type="PANTHER" id="PTHR34997:SF1">
    <property type="entry name" value="PEPTIDOGLYCAN-BINDING LYSIN DOMAIN"/>
    <property type="match status" value="1"/>
</dbReference>
<feature type="signal peptide" evidence="3">
    <location>
        <begin position="1"/>
        <end position="19"/>
    </location>
</feature>
<feature type="domain" description="LysM" evidence="4">
    <location>
        <begin position="705"/>
        <end position="751"/>
    </location>
</feature>
<keyword evidence="1" id="KW-0147">Chitin-binding</keyword>
<evidence type="ECO:0000259" key="4">
    <source>
        <dbReference type="PROSITE" id="PS51782"/>
    </source>
</evidence>
<evidence type="ECO:0000256" key="2">
    <source>
        <dbReference type="ARBA" id="ARBA00023026"/>
    </source>
</evidence>
<dbReference type="InterPro" id="IPR036779">
    <property type="entry name" value="LysM_dom_sf"/>
</dbReference>
<gene>
    <name evidence="5" type="ORF">PENFLA_c043G06933</name>
</gene>
<feature type="chain" id="PRO_5012528711" description="LysM domain-containing protein" evidence="3">
    <location>
        <begin position="20"/>
        <end position="840"/>
    </location>
</feature>
<dbReference type="EMBL" id="MLQL01000043">
    <property type="protein sequence ID" value="OQE13794.1"/>
    <property type="molecule type" value="Genomic_DNA"/>
</dbReference>
<sequence length="840" mass="89282">MANFLALIHYIRALLFVFAVEPFLVTASSQHKAGAHERIHARRNALASPASSPGTGLPQATGYAESLVATTMEVTGTTQLFNISDLTMFSSDCANALAATLDCSSGIRAQSLEYGLTENDLDELCTSGCSGSIATFRNSVMSNCANDIYTDAPANATGYVYGTGISDDIYNVEGVSAKPIAIVDSFFLNYNVTCMTNGANPSTFCYTLRTNATSSGAEVDECGDCGLGIIRMQLENPMGYIDELASQYSSSASSCGITVAPIPTPTPVFMSDQNTVNANYSKAQTCTGSYVPIPTGSTCDDFAESNSVATDQLLSVNGLAGGCANWPAGLTELCVQNTCEPYLVQQNDTCLGVASSFNLTLTQLLSWNSAIDPVCANWENEKGHIICVSNPVGYVEADIGSTTTVHTAAPVPTNIGTGSNTNCAQWFNVTEADTNCAQISMQFGITLSDFNFLNPEIDANCTNLWLGSSYCVQAVGDISTYSGYGGTTTTSMVSFTVNPSITWDSLPSATKPSYQNITTTTASYPLASGSLTGCFEMFENNFGAIPCYQAASLFGVDVVNWVRWNPSVLIGQNYTMTGCKLTNETEYCGSFYNQSSVPASTMPYVPAPINSTANATTECYDWYDTEDGDTCDFVCRANNIPVSALYKWNPAVGPDCTNLWMQASYCVQGPGWEDVAYNDTSLTSTTTTGGAPGPTQTGIVAGCEEWYVVKANDTCPGIAKQYSISQAQFYAWNPAIGADCTDLEIDDAYCVKAPTTISTTTSSVASQTSTGTSIRPPGPTQANIPSNCNAYALAQIDDGCQTFADRNKITLANLYKWNPVLKNACENFWAKEAYCIGVSS</sequence>
<evidence type="ECO:0000313" key="6">
    <source>
        <dbReference type="Proteomes" id="UP000191342"/>
    </source>
</evidence>
<feature type="domain" description="LysM" evidence="4">
    <location>
        <begin position="621"/>
        <end position="667"/>
    </location>
</feature>
<accession>A0A1V6SJB7</accession>
<name>A0A1V6SJB7_9EURO</name>
<dbReference type="AlphaFoldDB" id="A0A1V6SJB7"/>
<comment type="caution">
    <text evidence="5">The sequence shown here is derived from an EMBL/GenBank/DDBJ whole genome shotgun (WGS) entry which is preliminary data.</text>
</comment>
<dbReference type="Proteomes" id="UP000191342">
    <property type="component" value="Unassembled WGS sequence"/>
</dbReference>
<dbReference type="STRING" id="254877.A0A1V6SJB7"/>
<keyword evidence="6" id="KW-1185">Reference proteome</keyword>
<proteinExistence type="predicted"/>
<dbReference type="InterPro" id="IPR052210">
    <property type="entry name" value="LysM1-like"/>
</dbReference>
<evidence type="ECO:0000313" key="5">
    <source>
        <dbReference type="EMBL" id="OQE13794.1"/>
    </source>
</evidence>
<keyword evidence="3" id="KW-0732">Signal</keyword>
<dbReference type="GO" id="GO:0008061">
    <property type="term" value="F:chitin binding"/>
    <property type="evidence" value="ECO:0007669"/>
    <property type="project" value="UniProtKB-KW"/>
</dbReference>
<dbReference type="PANTHER" id="PTHR34997">
    <property type="entry name" value="AM15"/>
    <property type="match status" value="1"/>
</dbReference>
<feature type="domain" description="LysM" evidence="4">
    <location>
        <begin position="425"/>
        <end position="472"/>
    </location>
</feature>
<dbReference type="OrthoDB" id="5985073at2759"/>
<dbReference type="CDD" id="cd00118">
    <property type="entry name" value="LysM"/>
    <property type="match status" value="3"/>
</dbReference>
<organism evidence="5 6">
    <name type="scientific">Penicillium flavigenum</name>
    <dbReference type="NCBI Taxonomy" id="254877"/>
    <lineage>
        <taxon>Eukaryota</taxon>
        <taxon>Fungi</taxon>
        <taxon>Dikarya</taxon>
        <taxon>Ascomycota</taxon>
        <taxon>Pezizomycotina</taxon>
        <taxon>Eurotiomycetes</taxon>
        <taxon>Eurotiomycetidae</taxon>
        <taxon>Eurotiales</taxon>
        <taxon>Aspergillaceae</taxon>
        <taxon>Penicillium</taxon>
    </lineage>
</organism>
<dbReference type="SUPFAM" id="SSF54106">
    <property type="entry name" value="LysM domain"/>
    <property type="match status" value="3"/>
</dbReference>
<keyword evidence="2" id="KW-0843">Virulence</keyword>
<dbReference type="PROSITE" id="PS51782">
    <property type="entry name" value="LYSM"/>
    <property type="match status" value="5"/>
</dbReference>
<feature type="domain" description="LysM" evidence="4">
    <location>
        <begin position="789"/>
        <end position="836"/>
    </location>
</feature>
<protein>
    <recommendedName>
        <fullName evidence="4">LysM domain-containing protein</fullName>
    </recommendedName>
</protein>
<evidence type="ECO:0000256" key="3">
    <source>
        <dbReference type="SAM" id="SignalP"/>
    </source>
</evidence>
<feature type="domain" description="LysM" evidence="4">
    <location>
        <begin position="340"/>
        <end position="388"/>
    </location>
</feature>
<dbReference type="InterPro" id="IPR018392">
    <property type="entry name" value="LysM"/>
</dbReference>
<evidence type="ECO:0000256" key="1">
    <source>
        <dbReference type="ARBA" id="ARBA00022669"/>
    </source>
</evidence>
<dbReference type="Pfam" id="PF01476">
    <property type="entry name" value="LysM"/>
    <property type="match status" value="3"/>
</dbReference>
<dbReference type="Gene3D" id="3.10.350.10">
    <property type="entry name" value="LysM domain"/>
    <property type="match status" value="5"/>
</dbReference>
<reference evidence="6" key="1">
    <citation type="journal article" date="2017" name="Nat. Microbiol.">
        <title>Global analysis of biosynthetic gene clusters reveals vast potential of secondary metabolite production in Penicillium species.</title>
        <authorList>
            <person name="Nielsen J.C."/>
            <person name="Grijseels S."/>
            <person name="Prigent S."/>
            <person name="Ji B."/>
            <person name="Dainat J."/>
            <person name="Nielsen K.F."/>
            <person name="Frisvad J.C."/>
            <person name="Workman M."/>
            <person name="Nielsen J."/>
        </authorList>
    </citation>
    <scope>NUCLEOTIDE SEQUENCE [LARGE SCALE GENOMIC DNA]</scope>
    <source>
        <strain evidence="6">IBT 14082</strain>
    </source>
</reference>